<comment type="subcellular location">
    <subcellularLocation>
        <location evidence="1">Cytoplasm</location>
    </subcellularLocation>
</comment>
<dbReference type="InterPro" id="IPR018062">
    <property type="entry name" value="HTH_AraC-typ_CS"/>
</dbReference>
<evidence type="ECO:0000259" key="9">
    <source>
        <dbReference type="PROSITE" id="PS01124"/>
    </source>
</evidence>
<dbReference type="CDD" id="cd17536">
    <property type="entry name" value="REC_YesN-like"/>
    <property type="match status" value="1"/>
</dbReference>
<evidence type="ECO:0000256" key="8">
    <source>
        <dbReference type="PROSITE-ProRule" id="PRU00169"/>
    </source>
</evidence>
<dbReference type="Gene3D" id="1.10.10.60">
    <property type="entry name" value="Homeodomain-like"/>
    <property type="match status" value="2"/>
</dbReference>
<dbReference type="PROSITE" id="PS50110">
    <property type="entry name" value="RESPONSE_REGULATORY"/>
    <property type="match status" value="1"/>
</dbReference>
<feature type="domain" description="HTH araC/xylS-type" evidence="9">
    <location>
        <begin position="151"/>
        <end position="248"/>
    </location>
</feature>
<dbReference type="Proteomes" id="UP000621560">
    <property type="component" value="Unassembled WGS sequence"/>
</dbReference>
<dbReference type="GO" id="GO:0000160">
    <property type="term" value="P:phosphorelay signal transduction system"/>
    <property type="evidence" value="ECO:0007669"/>
    <property type="project" value="UniProtKB-KW"/>
</dbReference>
<dbReference type="PANTHER" id="PTHR42713">
    <property type="entry name" value="HISTIDINE KINASE-RELATED"/>
    <property type="match status" value="1"/>
</dbReference>
<protein>
    <submittedName>
        <fullName evidence="11">Response regulator</fullName>
    </submittedName>
</protein>
<evidence type="ECO:0000256" key="1">
    <source>
        <dbReference type="ARBA" id="ARBA00004496"/>
    </source>
</evidence>
<dbReference type="SUPFAM" id="SSF46689">
    <property type="entry name" value="Homeodomain-like"/>
    <property type="match status" value="2"/>
</dbReference>
<keyword evidence="2" id="KW-0963">Cytoplasm</keyword>
<dbReference type="InterPro" id="IPR011006">
    <property type="entry name" value="CheY-like_superfamily"/>
</dbReference>
<sequence>MKVLVVDDELPIREGLKALPWEEHQFHLAGESRNGKEAYKRCLSDPIDILITDIAMPVMNGLELIRSLKESKPNIQCILLTCYSDFDYAREAVSLGACDYLVKGMYREEEFWIVLDKARSRLVKERALHATAAALASPSAEQHPDYRYEIEQAIQYIDDHLGSSLQVQYIAAHVGLSSNYFGKLFHKVTGDYYQDYVKRKRMERAAELLRQTSLKIYEISEMVGIPNYRYFTECFTKHYGMNPRVFRG</sequence>
<dbReference type="Pfam" id="PF12833">
    <property type="entry name" value="HTH_18"/>
    <property type="match status" value="1"/>
</dbReference>
<keyword evidence="6" id="KW-0238">DNA-binding</keyword>
<keyword evidence="5" id="KW-0805">Transcription regulation</keyword>
<dbReference type="GO" id="GO:0003700">
    <property type="term" value="F:DNA-binding transcription factor activity"/>
    <property type="evidence" value="ECO:0007669"/>
    <property type="project" value="InterPro"/>
</dbReference>
<evidence type="ECO:0000256" key="2">
    <source>
        <dbReference type="ARBA" id="ARBA00022490"/>
    </source>
</evidence>
<keyword evidence="12" id="KW-1185">Reference proteome</keyword>
<dbReference type="Gene3D" id="3.40.50.2300">
    <property type="match status" value="1"/>
</dbReference>
<evidence type="ECO:0000259" key="10">
    <source>
        <dbReference type="PROSITE" id="PS50110"/>
    </source>
</evidence>
<evidence type="ECO:0000256" key="5">
    <source>
        <dbReference type="ARBA" id="ARBA00023015"/>
    </source>
</evidence>
<organism evidence="11 12">
    <name type="scientific">Paenibacillus sabuli</name>
    <dbReference type="NCBI Taxonomy" id="2772509"/>
    <lineage>
        <taxon>Bacteria</taxon>
        <taxon>Bacillati</taxon>
        <taxon>Bacillota</taxon>
        <taxon>Bacilli</taxon>
        <taxon>Bacillales</taxon>
        <taxon>Paenibacillaceae</taxon>
        <taxon>Paenibacillus</taxon>
    </lineage>
</organism>
<dbReference type="SUPFAM" id="SSF52172">
    <property type="entry name" value="CheY-like"/>
    <property type="match status" value="1"/>
</dbReference>
<dbReference type="PROSITE" id="PS01124">
    <property type="entry name" value="HTH_ARAC_FAMILY_2"/>
    <property type="match status" value="1"/>
</dbReference>
<dbReference type="InterPro" id="IPR009057">
    <property type="entry name" value="Homeodomain-like_sf"/>
</dbReference>
<reference evidence="11" key="1">
    <citation type="submission" date="2020-09" db="EMBL/GenBank/DDBJ databases">
        <title>A novel bacterium of genus Paenibacillus, isolated from South China Sea.</title>
        <authorList>
            <person name="Huang H."/>
            <person name="Mo K."/>
            <person name="Hu Y."/>
        </authorList>
    </citation>
    <scope>NUCLEOTIDE SEQUENCE</scope>
    <source>
        <strain evidence="11">IB182496</strain>
    </source>
</reference>
<dbReference type="SMART" id="SM00448">
    <property type="entry name" value="REC"/>
    <property type="match status" value="1"/>
</dbReference>
<dbReference type="InterPro" id="IPR018060">
    <property type="entry name" value="HTH_AraC"/>
</dbReference>
<gene>
    <name evidence="11" type="ORF">IDH44_02140</name>
</gene>
<dbReference type="AlphaFoldDB" id="A0A927BR25"/>
<dbReference type="InterPro" id="IPR051552">
    <property type="entry name" value="HptR"/>
</dbReference>
<evidence type="ECO:0000256" key="7">
    <source>
        <dbReference type="ARBA" id="ARBA00023163"/>
    </source>
</evidence>
<evidence type="ECO:0000256" key="3">
    <source>
        <dbReference type="ARBA" id="ARBA00022553"/>
    </source>
</evidence>
<evidence type="ECO:0000313" key="12">
    <source>
        <dbReference type="Proteomes" id="UP000621560"/>
    </source>
</evidence>
<feature type="domain" description="Response regulatory" evidence="10">
    <location>
        <begin position="2"/>
        <end position="118"/>
    </location>
</feature>
<keyword evidence="3 8" id="KW-0597">Phosphoprotein</keyword>
<feature type="modified residue" description="4-aspartylphosphate" evidence="8">
    <location>
        <position position="53"/>
    </location>
</feature>
<accession>A0A927BR25</accession>
<dbReference type="RefSeq" id="WP_190914221.1">
    <property type="nucleotide sequence ID" value="NZ_JACXIZ010000007.1"/>
</dbReference>
<dbReference type="EMBL" id="JACXIZ010000007">
    <property type="protein sequence ID" value="MBD2843979.1"/>
    <property type="molecule type" value="Genomic_DNA"/>
</dbReference>
<evidence type="ECO:0000256" key="4">
    <source>
        <dbReference type="ARBA" id="ARBA00023012"/>
    </source>
</evidence>
<dbReference type="GO" id="GO:0005737">
    <property type="term" value="C:cytoplasm"/>
    <property type="evidence" value="ECO:0007669"/>
    <property type="project" value="UniProtKB-SubCell"/>
</dbReference>
<dbReference type="PROSITE" id="PS00041">
    <property type="entry name" value="HTH_ARAC_FAMILY_1"/>
    <property type="match status" value="1"/>
</dbReference>
<dbReference type="SMART" id="SM00342">
    <property type="entry name" value="HTH_ARAC"/>
    <property type="match status" value="1"/>
</dbReference>
<keyword evidence="7" id="KW-0804">Transcription</keyword>
<proteinExistence type="predicted"/>
<dbReference type="InterPro" id="IPR001789">
    <property type="entry name" value="Sig_transdc_resp-reg_receiver"/>
</dbReference>
<dbReference type="PANTHER" id="PTHR42713:SF3">
    <property type="entry name" value="TRANSCRIPTIONAL REGULATORY PROTEIN HPTR"/>
    <property type="match status" value="1"/>
</dbReference>
<evidence type="ECO:0000313" key="11">
    <source>
        <dbReference type="EMBL" id="MBD2843979.1"/>
    </source>
</evidence>
<evidence type="ECO:0000256" key="6">
    <source>
        <dbReference type="ARBA" id="ARBA00023125"/>
    </source>
</evidence>
<dbReference type="Pfam" id="PF00072">
    <property type="entry name" value="Response_reg"/>
    <property type="match status" value="1"/>
</dbReference>
<name>A0A927BR25_9BACL</name>
<dbReference type="GO" id="GO:0043565">
    <property type="term" value="F:sequence-specific DNA binding"/>
    <property type="evidence" value="ECO:0007669"/>
    <property type="project" value="InterPro"/>
</dbReference>
<comment type="caution">
    <text evidence="11">The sequence shown here is derived from an EMBL/GenBank/DDBJ whole genome shotgun (WGS) entry which is preliminary data.</text>
</comment>
<keyword evidence="4" id="KW-0902">Two-component regulatory system</keyword>